<dbReference type="CDD" id="cd19942">
    <property type="entry name" value="Fer2_BFD-like"/>
    <property type="match status" value="1"/>
</dbReference>
<feature type="region of interest" description="Disordered" evidence="1">
    <location>
        <begin position="51"/>
        <end position="71"/>
    </location>
</feature>
<dbReference type="Pfam" id="PF04324">
    <property type="entry name" value="Fer2_BFD"/>
    <property type="match status" value="1"/>
</dbReference>
<evidence type="ECO:0000256" key="1">
    <source>
        <dbReference type="SAM" id="MobiDB-lite"/>
    </source>
</evidence>
<protein>
    <recommendedName>
        <fullName evidence="2">BFD-like [2Fe-2S]-binding domain-containing protein</fullName>
    </recommendedName>
</protein>
<name>A0A381PF58_9ZZZZ</name>
<dbReference type="Gene3D" id="1.10.10.1100">
    <property type="entry name" value="BFD-like [2Fe-2S]-binding domain"/>
    <property type="match status" value="1"/>
</dbReference>
<dbReference type="InterPro" id="IPR007419">
    <property type="entry name" value="BFD-like_2Fe2S-bd_dom"/>
</dbReference>
<reference evidence="3" key="1">
    <citation type="submission" date="2018-05" db="EMBL/GenBank/DDBJ databases">
        <authorList>
            <person name="Lanie J.A."/>
            <person name="Ng W.-L."/>
            <person name="Kazmierczak K.M."/>
            <person name="Andrzejewski T.M."/>
            <person name="Davidsen T.M."/>
            <person name="Wayne K.J."/>
            <person name="Tettelin H."/>
            <person name="Glass J.I."/>
            <person name="Rusch D."/>
            <person name="Podicherti R."/>
            <person name="Tsui H.-C.T."/>
            <person name="Winkler M.E."/>
        </authorList>
    </citation>
    <scope>NUCLEOTIDE SEQUENCE</scope>
</reference>
<sequence length="71" mass="7343">MIICYCFQVTKEDIESRIANGETLAGIRATTGLGYGCGGCASLAERTWGVDSEPEATNGSGPGTVGVKKFP</sequence>
<proteinExistence type="predicted"/>
<organism evidence="3">
    <name type="scientific">marine metagenome</name>
    <dbReference type="NCBI Taxonomy" id="408172"/>
    <lineage>
        <taxon>unclassified sequences</taxon>
        <taxon>metagenomes</taxon>
        <taxon>ecological metagenomes</taxon>
    </lineage>
</organism>
<accession>A0A381PF58</accession>
<dbReference type="EMBL" id="UINC01000964">
    <property type="protein sequence ID" value="SUZ65646.1"/>
    <property type="molecule type" value="Genomic_DNA"/>
</dbReference>
<gene>
    <name evidence="3" type="ORF">METZ01_LOCUS18500</name>
</gene>
<evidence type="ECO:0000259" key="2">
    <source>
        <dbReference type="Pfam" id="PF04324"/>
    </source>
</evidence>
<dbReference type="AlphaFoldDB" id="A0A381PF58"/>
<evidence type="ECO:0000313" key="3">
    <source>
        <dbReference type="EMBL" id="SUZ65646.1"/>
    </source>
</evidence>
<dbReference type="InterPro" id="IPR041854">
    <property type="entry name" value="BFD-like_2Fe2S-bd_dom_sf"/>
</dbReference>
<feature type="domain" description="BFD-like [2Fe-2S]-binding" evidence="2">
    <location>
        <begin position="2"/>
        <end position="43"/>
    </location>
</feature>